<dbReference type="RefSeq" id="WP_394477952.1">
    <property type="nucleotide sequence ID" value="NZ_JBIGHV010000003.1"/>
</dbReference>
<proteinExistence type="predicted"/>
<protein>
    <submittedName>
        <fullName evidence="1">Uncharacterized protein</fullName>
    </submittedName>
</protein>
<comment type="caution">
    <text evidence="1">The sequence shown here is derived from an EMBL/GenBank/DDBJ whole genome shotgun (WGS) entry which is preliminary data.</text>
</comment>
<evidence type="ECO:0000313" key="1">
    <source>
        <dbReference type="EMBL" id="MFG6430014.1"/>
    </source>
</evidence>
<accession>A0ABW7F1N6</accession>
<name>A0ABW7F1N6_9BURK</name>
<gene>
    <name evidence="1" type="ORF">ACG00Y_08840</name>
</gene>
<sequence length="379" mass="41162">MQTFSLPINGIQCHFDTDGVVTKPDGHEFGKWTTADNALSVKPAEGGDAIKIAVDWAFNGNNQLTIAQGGTVLMAFAASTDGLPRLQLRNNVLFVDPDGDGDFWFQLTCKFGLNAANGNLVVAINGKESEIDGYLADTQSRFRFEFPDKSFPSGVPNAFVLAGAWEPTGKKDEIRLHFVPKGAGLEIPGKPLNLPGQLKVDPRRNHLELFYQSNSFGAKRLQFAGSLEIKKGWKLVFRIDNASDGSLKASTIEVESTFEWDGGQGALVLKVGKSKSNTAQQITVGGRLQATFDSGASLRWDFEYINSKTGSKSTTNLATALQFVSKNAEVFIEYRKDGETVSRKITGKLVQDDFVLSGGIEVVNDPNGRRVGAFLGVSW</sequence>
<evidence type="ECO:0000313" key="2">
    <source>
        <dbReference type="Proteomes" id="UP001606210"/>
    </source>
</evidence>
<organism evidence="1 2">
    <name type="scientific">Pelomonas parva</name>
    <dbReference type="NCBI Taxonomy" id="3299032"/>
    <lineage>
        <taxon>Bacteria</taxon>
        <taxon>Pseudomonadati</taxon>
        <taxon>Pseudomonadota</taxon>
        <taxon>Betaproteobacteria</taxon>
        <taxon>Burkholderiales</taxon>
        <taxon>Sphaerotilaceae</taxon>
        <taxon>Roseateles</taxon>
    </lineage>
</organism>
<dbReference type="EMBL" id="JBIGHV010000003">
    <property type="protein sequence ID" value="MFG6430014.1"/>
    <property type="molecule type" value="Genomic_DNA"/>
</dbReference>
<reference evidence="1 2" key="1">
    <citation type="submission" date="2024-08" db="EMBL/GenBank/DDBJ databases">
        <authorList>
            <person name="Lu H."/>
        </authorList>
    </citation>
    <scope>NUCLEOTIDE SEQUENCE [LARGE SCALE GENOMIC DNA]</scope>
    <source>
        <strain evidence="1 2">LYH14W</strain>
    </source>
</reference>
<dbReference type="Proteomes" id="UP001606210">
    <property type="component" value="Unassembled WGS sequence"/>
</dbReference>
<keyword evidence="2" id="KW-1185">Reference proteome</keyword>